<dbReference type="Pfam" id="PF10903">
    <property type="entry name" value="DUF2691"/>
    <property type="match status" value="1"/>
</dbReference>
<dbReference type="EMBL" id="QAMZ01000056">
    <property type="protein sequence ID" value="PWL51518.1"/>
    <property type="molecule type" value="Genomic_DNA"/>
</dbReference>
<evidence type="ECO:0000313" key="2">
    <source>
        <dbReference type="Proteomes" id="UP000246114"/>
    </source>
</evidence>
<dbReference type="InterPro" id="IPR020216">
    <property type="entry name" value="Uncharacterised_YncE"/>
</dbReference>
<proteinExistence type="predicted"/>
<organism evidence="1 2">
    <name type="scientific">Clostridium cadaveris</name>
    <dbReference type="NCBI Taxonomy" id="1529"/>
    <lineage>
        <taxon>Bacteria</taxon>
        <taxon>Bacillati</taxon>
        <taxon>Bacillota</taxon>
        <taxon>Clostridia</taxon>
        <taxon>Eubacteriales</taxon>
        <taxon>Clostridiaceae</taxon>
        <taxon>Clostridium</taxon>
    </lineage>
</organism>
<comment type="caution">
    <text evidence="1">The sequence shown here is derived from an EMBL/GenBank/DDBJ whole genome shotgun (WGS) entry which is preliminary data.</text>
</comment>
<accession>A0A316M1Q9</accession>
<protein>
    <recommendedName>
        <fullName evidence="3">DUF2691 domain-containing protein</fullName>
    </recommendedName>
</protein>
<dbReference type="Proteomes" id="UP000246114">
    <property type="component" value="Unassembled WGS sequence"/>
</dbReference>
<evidence type="ECO:0000313" key="1">
    <source>
        <dbReference type="EMBL" id="PWL51518.1"/>
    </source>
</evidence>
<gene>
    <name evidence="1" type="ORF">DBY38_14885</name>
</gene>
<dbReference type="AlphaFoldDB" id="A0A316M1Q9"/>
<evidence type="ECO:0008006" key="3">
    <source>
        <dbReference type="Google" id="ProtNLM"/>
    </source>
</evidence>
<sequence length="160" mass="18814">MFMKNIGVYFDFSNLVYNPLLTILNPISCELYNWEIFSNSIHLIDHDKNFTDDLLFDKISFTDGETFYSTIKNSNYYLIFAGFNAFPKDKPYEHIGEYDKFLNSNCEIVIDIYDSVYTTILCKNAILLEEIYKNAIKNNFSKVRYLTDDDIRSNPYAVYA</sequence>
<name>A0A316M1Q9_9CLOT</name>
<reference evidence="1 2" key="1">
    <citation type="submission" date="2018-03" db="EMBL/GenBank/DDBJ databases">
        <title>The uncultured portion of the human microbiome is neutrally assembled.</title>
        <authorList>
            <person name="Jeraldo P."/>
            <person name="Boardman L."/>
            <person name="White B.A."/>
            <person name="Nelson H."/>
            <person name="Goldenfeld N."/>
            <person name="Chia N."/>
        </authorList>
    </citation>
    <scope>NUCLEOTIDE SEQUENCE [LARGE SCALE GENOMIC DNA]</scope>
    <source>
        <strain evidence="1">CIM:MAG 903</strain>
    </source>
</reference>